<evidence type="ECO:0000256" key="6">
    <source>
        <dbReference type="ARBA" id="ARBA00022679"/>
    </source>
</evidence>
<keyword evidence="7 13" id="KW-0819">tRNA processing</keyword>
<comment type="caution">
    <text evidence="16">The sequence shown here is derived from an EMBL/GenBank/DDBJ whole genome shotgun (WGS) entry which is preliminary data.</text>
</comment>
<organism evidence="16 17">
    <name type="scientific">Muriicola jejuensis</name>
    <dbReference type="NCBI Taxonomy" id="504488"/>
    <lineage>
        <taxon>Bacteria</taxon>
        <taxon>Pseudomonadati</taxon>
        <taxon>Bacteroidota</taxon>
        <taxon>Flavobacteriia</taxon>
        <taxon>Flavobacteriales</taxon>
        <taxon>Flavobacteriaceae</taxon>
        <taxon>Muriicola</taxon>
    </lineage>
</organism>
<evidence type="ECO:0000256" key="11">
    <source>
        <dbReference type="ARBA" id="ARBA00029774"/>
    </source>
</evidence>
<dbReference type="GO" id="GO:0005524">
    <property type="term" value="F:ATP binding"/>
    <property type="evidence" value="ECO:0007669"/>
    <property type="project" value="UniProtKB-UniRule"/>
</dbReference>
<gene>
    <name evidence="16" type="ORF">GWK09_13010</name>
</gene>
<feature type="binding site" evidence="14">
    <location>
        <position position="131"/>
    </location>
    <ligand>
        <name>L-threonine</name>
        <dbReference type="ChEBI" id="CHEBI:57926"/>
    </ligand>
</feature>
<keyword evidence="8 13" id="KW-0548">Nucleotidyltransferase</keyword>
<dbReference type="NCBIfam" id="TIGR00057">
    <property type="entry name" value="L-threonylcarbamoyladenylate synthase"/>
    <property type="match status" value="1"/>
</dbReference>
<dbReference type="InterPro" id="IPR005145">
    <property type="entry name" value="Sua5_C"/>
</dbReference>
<comment type="catalytic activity">
    <reaction evidence="12 13">
        <text>L-threonine + hydrogencarbonate + ATP = L-threonylcarbamoyladenylate + diphosphate + H2O</text>
        <dbReference type="Rhea" id="RHEA:36407"/>
        <dbReference type="ChEBI" id="CHEBI:15377"/>
        <dbReference type="ChEBI" id="CHEBI:17544"/>
        <dbReference type="ChEBI" id="CHEBI:30616"/>
        <dbReference type="ChEBI" id="CHEBI:33019"/>
        <dbReference type="ChEBI" id="CHEBI:57926"/>
        <dbReference type="ChEBI" id="CHEBI:73682"/>
        <dbReference type="EC" id="2.7.7.87"/>
    </reaction>
</comment>
<dbReference type="GO" id="GO:0000049">
    <property type="term" value="F:tRNA binding"/>
    <property type="evidence" value="ECO:0007669"/>
    <property type="project" value="TreeGrafter"/>
</dbReference>
<evidence type="ECO:0000256" key="1">
    <source>
        <dbReference type="ARBA" id="ARBA00004496"/>
    </source>
</evidence>
<feature type="binding site" evidence="14">
    <location>
        <position position="222"/>
    </location>
    <ligand>
        <name>ATP</name>
        <dbReference type="ChEBI" id="CHEBI:30616"/>
    </ligand>
</feature>
<feature type="binding site" evidence="14">
    <location>
        <position position="111"/>
    </location>
    <ligand>
        <name>L-threonine</name>
        <dbReference type="ChEBI" id="CHEBI:57926"/>
    </ligand>
</feature>
<evidence type="ECO:0000313" key="17">
    <source>
        <dbReference type="Proteomes" id="UP000468443"/>
    </source>
</evidence>
<dbReference type="PIRSF" id="PIRSF004930">
    <property type="entry name" value="Tln_factor_SUA5"/>
    <property type="match status" value="1"/>
</dbReference>
<feature type="binding site" evidence="14">
    <location>
        <position position="52"/>
    </location>
    <ligand>
        <name>ATP</name>
        <dbReference type="ChEBI" id="CHEBI:30616"/>
    </ligand>
</feature>
<dbReference type="PROSITE" id="PS51163">
    <property type="entry name" value="YRDC"/>
    <property type="match status" value="1"/>
</dbReference>
<dbReference type="GO" id="GO:0006450">
    <property type="term" value="P:regulation of translational fidelity"/>
    <property type="evidence" value="ECO:0007669"/>
    <property type="project" value="TreeGrafter"/>
</dbReference>
<evidence type="ECO:0000256" key="8">
    <source>
        <dbReference type="ARBA" id="ARBA00022695"/>
    </source>
</evidence>
<comment type="function">
    <text evidence="13">Required for the formation of a threonylcarbamoyl group on adenosine at position 37 (t(6)A37) in tRNAs that read codons beginning with adenine.</text>
</comment>
<dbReference type="SUPFAM" id="SSF55821">
    <property type="entry name" value="YrdC/RibB"/>
    <property type="match status" value="1"/>
</dbReference>
<dbReference type="Pfam" id="PF01300">
    <property type="entry name" value="Sua5_yciO_yrdC"/>
    <property type="match status" value="1"/>
</dbReference>
<dbReference type="GO" id="GO:0008033">
    <property type="term" value="P:tRNA processing"/>
    <property type="evidence" value="ECO:0007669"/>
    <property type="project" value="UniProtKB-KW"/>
</dbReference>
<evidence type="ECO:0000256" key="9">
    <source>
        <dbReference type="ARBA" id="ARBA00022741"/>
    </source>
</evidence>
<feature type="domain" description="YrdC-like" evidence="15">
    <location>
        <begin position="3"/>
        <end position="189"/>
    </location>
</feature>
<name>A0A6P0UEM2_9FLAO</name>
<feature type="binding site" evidence="14">
    <location>
        <position position="25"/>
    </location>
    <ligand>
        <name>L-threonine</name>
        <dbReference type="ChEBI" id="CHEBI:57926"/>
    </ligand>
</feature>
<evidence type="ECO:0000256" key="2">
    <source>
        <dbReference type="ARBA" id="ARBA00007663"/>
    </source>
</evidence>
<feature type="binding site" evidence="14">
    <location>
        <position position="141"/>
    </location>
    <ligand>
        <name>ATP</name>
        <dbReference type="ChEBI" id="CHEBI:30616"/>
    </ligand>
</feature>
<comment type="similarity">
    <text evidence="2 13">Belongs to the SUA5 family.</text>
</comment>
<keyword evidence="10 13" id="KW-0067">ATP-binding</keyword>
<keyword evidence="5 13" id="KW-0963">Cytoplasm</keyword>
<feature type="binding site" evidence="14">
    <location>
        <position position="185"/>
    </location>
    <ligand>
        <name>ATP</name>
        <dbReference type="ChEBI" id="CHEBI:30616"/>
    </ligand>
</feature>
<evidence type="ECO:0000256" key="3">
    <source>
        <dbReference type="ARBA" id="ARBA00012584"/>
    </source>
</evidence>
<dbReference type="FunFam" id="3.90.870.10:FF:000009">
    <property type="entry name" value="Threonylcarbamoyl-AMP synthase, putative"/>
    <property type="match status" value="1"/>
</dbReference>
<dbReference type="EMBL" id="JAABOP010000004">
    <property type="protein sequence ID" value="NER11447.1"/>
    <property type="molecule type" value="Genomic_DNA"/>
</dbReference>
<dbReference type="AlphaFoldDB" id="A0A6P0UEM2"/>
<comment type="subcellular location">
    <subcellularLocation>
        <location evidence="1 13">Cytoplasm</location>
    </subcellularLocation>
</comment>
<evidence type="ECO:0000256" key="4">
    <source>
        <dbReference type="ARBA" id="ARBA00015492"/>
    </source>
</evidence>
<dbReference type="Proteomes" id="UP000468443">
    <property type="component" value="Unassembled WGS sequence"/>
</dbReference>
<evidence type="ECO:0000256" key="10">
    <source>
        <dbReference type="ARBA" id="ARBA00022840"/>
    </source>
</evidence>
<evidence type="ECO:0000256" key="12">
    <source>
        <dbReference type="ARBA" id="ARBA00048366"/>
    </source>
</evidence>
<dbReference type="Pfam" id="PF03481">
    <property type="entry name" value="Sua5_C"/>
    <property type="match status" value="1"/>
</dbReference>
<feature type="binding site" evidence="14">
    <location>
        <position position="107"/>
    </location>
    <ligand>
        <name>ATP</name>
        <dbReference type="ChEBI" id="CHEBI:30616"/>
    </ligand>
</feature>
<keyword evidence="6 13" id="KW-0808">Transferase</keyword>
<dbReference type="GO" id="GO:0003725">
    <property type="term" value="F:double-stranded RNA binding"/>
    <property type="evidence" value="ECO:0007669"/>
    <property type="project" value="UniProtKB-UniRule"/>
</dbReference>
<dbReference type="GO" id="GO:0005737">
    <property type="term" value="C:cytoplasm"/>
    <property type="evidence" value="ECO:0007669"/>
    <property type="project" value="UniProtKB-SubCell"/>
</dbReference>
<keyword evidence="9 13" id="KW-0547">Nucleotide-binding</keyword>
<dbReference type="Gene3D" id="3.40.50.11030">
    <property type="entry name" value="Threonylcarbamoyl-AMP synthase, C-terminal domain"/>
    <property type="match status" value="1"/>
</dbReference>
<dbReference type="InterPro" id="IPR038385">
    <property type="entry name" value="Sua5/YwlC_C"/>
</dbReference>
<accession>A0A6P0UEM2</accession>
<dbReference type="RefSeq" id="WP_163693893.1">
    <property type="nucleotide sequence ID" value="NZ_FXTW01000003.1"/>
</dbReference>
<dbReference type="EC" id="2.7.7.87" evidence="3 13"/>
<evidence type="ECO:0000256" key="13">
    <source>
        <dbReference type="PIRNR" id="PIRNR004930"/>
    </source>
</evidence>
<evidence type="ECO:0000256" key="7">
    <source>
        <dbReference type="ARBA" id="ARBA00022694"/>
    </source>
</evidence>
<feature type="binding site" evidence="14">
    <location>
        <position position="171"/>
    </location>
    <ligand>
        <name>L-threonine</name>
        <dbReference type="ChEBI" id="CHEBI:57926"/>
    </ligand>
</feature>
<feature type="binding site" evidence="14">
    <location>
        <position position="133"/>
    </location>
    <ligand>
        <name>ATP</name>
        <dbReference type="ChEBI" id="CHEBI:30616"/>
    </ligand>
</feature>
<dbReference type="InterPro" id="IPR010923">
    <property type="entry name" value="T(6)A37_SUA5"/>
</dbReference>
<dbReference type="InterPro" id="IPR050156">
    <property type="entry name" value="TC-AMP_synthase_SUA5"/>
</dbReference>
<protein>
    <recommendedName>
        <fullName evidence="4 13">Threonylcarbamoyl-AMP synthase</fullName>
        <shortName evidence="13">TC-AMP synthase</shortName>
        <ecNumber evidence="3 13">2.7.7.87</ecNumber>
    </recommendedName>
    <alternativeName>
        <fullName evidence="11 13">L-threonylcarbamoyladenylate synthase</fullName>
    </alternativeName>
</protein>
<dbReference type="GO" id="GO:0061710">
    <property type="term" value="F:L-threonylcarbamoyladenylate synthase"/>
    <property type="evidence" value="ECO:0007669"/>
    <property type="project" value="UniProtKB-EC"/>
</dbReference>
<dbReference type="InterPro" id="IPR017945">
    <property type="entry name" value="DHBP_synth_RibB-like_a/b_dom"/>
</dbReference>
<dbReference type="PANTHER" id="PTHR17490:SF16">
    <property type="entry name" value="THREONYLCARBAMOYL-AMP SYNTHASE"/>
    <property type="match status" value="1"/>
</dbReference>
<evidence type="ECO:0000256" key="5">
    <source>
        <dbReference type="ARBA" id="ARBA00022490"/>
    </source>
</evidence>
<dbReference type="InterPro" id="IPR006070">
    <property type="entry name" value="Sua5-like_dom"/>
</dbReference>
<feature type="binding site" evidence="14">
    <location>
        <position position="48"/>
    </location>
    <ligand>
        <name>ATP</name>
        <dbReference type="ChEBI" id="CHEBI:30616"/>
    </ligand>
</feature>
<feature type="binding site" evidence="14">
    <location>
        <position position="57"/>
    </location>
    <ligand>
        <name>L-threonine</name>
        <dbReference type="ChEBI" id="CHEBI:57926"/>
    </ligand>
</feature>
<reference evidence="16 17" key="1">
    <citation type="submission" date="2020-01" db="EMBL/GenBank/DDBJ databases">
        <title>Muriicola jejuensis KCTC 22299.</title>
        <authorList>
            <person name="Wang G."/>
        </authorList>
    </citation>
    <scope>NUCLEOTIDE SEQUENCE [LARGE SCALE GENOMIC DNA]</scope>
    <source>
        <strain evidence="16 17">KCTC 22299</strain>
    </source>
</reference>
<keyword evidence="17" id="KW-1185">Reference proteome</keyword>
<proteinExistence type="inferred from homology"/>
<sequence length="322" mass="35297">MITVDLDKARKELESGGIIALPTETVYGLAGNALDEDAVGKIFSTKKRPHYNPLIVHIKSADYLPQVARDIPDVAYHLARSFWPGPLTLVLKKQPNIPDAVTSGKDTVAVRVPDHPLTLELLEQLDFPLAAPSANPFGSISPTSAAHVEKYFGDTLPVILDGGECRKGIESTIIGFEGERPVVFRMGSLSLEEIMEKVGEISFNTKSVDQQPSAPGMLLRHYAPVTDTYLTEDVRGLVTLHPDKKIGLLLFQEKIKGIKAANQEVLSPTGDLEEAAHNLYAAMHRLDSLDLDMIIAERFPDHGLGKTINDKLERATHRDEAN</sequence>
<dbReference type="Gene3D" id="3.90.870.10">
    <property type="entry name" value="DHBP synthase"/>
    <property type="match status" value="1"/>
</dbReference>
<evidence type="ECO:0000256" key="14">
    <source>
        <dbReference type="PIRSR" id="PIRSR004930-1"/>
    </source>
</evidence>
<dbReference type="PANTHER" id="PTHR17490">
    <property type="entry name" value="SUA5"/>
    <property type="match status" value="1"/>
</dbReference>
<evidence type="ECO:0000259" key="15">
    <source>
        <dbReference type="PROSITE" id="PS51163"/>
    </source>
</evidence>
<evidence type="ECO:0000313" key="16">
    <source>
        <dbReference type="EMBL" id="NER11447.1"/>
    </source>
</evidence>